<dbReference type="InterPro" id="IPR005122">
    <property type="entry name" value="Uracil-DNA_glycosylase-like"/>
</dbReference>
<dbReference type="PROSITE" id="PS00130">
    <property type="entry name" value="U_DNA_GLYCOSYLASE"/>
    <property type="match status" value="1"/>
</dbReference>
<evidence type="ECO:0000256" key="6">
    <source>
        <dbReference type="PROSITE-ProRule" id="PRU10072"/>
    </source>
</evidence>
<dbReference type="SUPFAM" id="SSF52141">
    <property type="entry name" value="Uracil-DNA glycosylase-like"/>
    <property type="match status" value="1"/>
</dbReference>
<dbReference type="PANTHER" id="PTHR11264:SF0">
    <property type="entry name" value="URACIL-DNA GLYCOSYLASE"/>
    <property type="match status" value="1"/>
</dbReference>
<dbReference type="EMBL" id="MN545487">
    <property type="protein sequence ID" value="QRE02527.1"/>
    <property type="molecule type" value="Genomic_DNA"/>
</dbReference>
<dbReference type="InterPro" id="IPR036895">
    <property type="entry name" value="Uracil-DNA_glycosylase-like_sf"/>
</dbReference>
<dbReference type="GO" id="GO:0097510">
    <property type="term" value="P:base-excision repair, AP site formation via deaminated base removal"/>
    <property type="evidence" value="ECO:0007669"/>
    <property type="project" value="TreeGrafter"/>
</dbReference>
<feature type="active site" description="Proton acceptor" evidence="6">
    <location>
        <position position="89"/>
    </location>
</feature>
<keyword evidence="5" id="KW-0234">DNA repair</keyword>
<evidence type="ECO:0000259" key="7">
    <source>
        <dbReference type="SMART" id="SM00986"/>
    </source>
</evidence>
<keyword evidence="4" id="KW-0378">Hydrolase</keyword>
<dbReference type="GO" id="GO:0004844">
    <property type="term" value="F:uracil DNA N-glycosylase activity"/>
    <property type="evidence" value="ECO:0007669"/>
    <property type="project" value="InterPro"/>
</dbReference>
<dbReference type="NCBIfam" id="NF003589">
    <property type="entry name" value="PRK05254.1-2"/>
    <property type="match status" value="1"/>
</dbReference>
<evidence type="ECO:0000256" key="2">
    <source>
        <dbReference type="ARBA" id="ARBA00022562"/>
    </source>
</evidence>
<name>A0A889IW17_9GAMA</name>
<keyword evidence="2" id="KW-1048">Host nucleus</keyword>
<evidence type="ECO:0000256" key="5">
    <source>
        <dbReference type="ARBA" id="ARBA00023204"/>
    </source>
</evidence>
<dbReference type="CDD" id="cd10027">
    <property type="entry name" value="UDG-F1-like"/>
    <property type="match status" value="1"/>
</dbReference>
<dbReference type="InterPro" id="IPR002043">
    <property type="entry name" value="UDG_fam1"/>
</dbReference>
<dbReference type="SMART" id="SM00987">
    <property type="entry name" value="UreE_C"/>
    <property type="match status" value="1"/>
</dbReference>
<dbReference type="PANTHER" id="PTHR11264">
    <property type="entry name" value="URACIL-DNA GLYCOSYLASE"/>
    <property type="match status" value="1"/>
</dbReference>
<dbReference type="Pfam" id="PF03167">
    <property type="entry name" value="UDG"/>
    <property type="match status" value="1"/>
</dbReference>
<accession>A0A889IW17</accession>
<evidence type="ECO:0000256" key="4">
    <source>
        <dbReference type="ARBA" id="ARBA00022801"/>
    </source>
</evidence>
<evidence type="ECO:0000313" key="8">
    <source>
        <dbReference type="EMBL" id="QRE02527.1"/>
    </source>
</evidence>
<dbReference type="Gene3D" id="3.40.470.10">
    <property type="entry name" value="Uracil-DNA glycosylase-like domain"/>
    <property type="match status" value="1"/>
</dbReference>
<dbReference type="HAMAP" id="MF_00148">
    <property type="entry name" value="UDG"/>
    <property type="match status" value="1"/>
</dbReference>
<gene>
    <name evidence="8" type="primary">ORF46</name>
</gene>
<dbReference type="NCBIfam" id="NF003588">
    <property type="entry name" value="PRK05254.1-1"/>
    <property type="match status" value="1"/>
</dbReference>
<dbReference type="NCBIfam" id="TIGR00628">
    <property type="entry name" value="ung"/>
    <property type="match status" value="1"/>
</dbReference>
<keyword evidence="3" id="KW-0227">DNA damage</keyword>
<dbReference type="SMART" id="SM00986">
    <property type="entry name" value="UDG"/>
    <property type="match status" value="1"/>
</dbReference>
<organism evidence="8">
    <name type="scientific">Otarine gammaherpesvirus 4</name>
    <dbReference type="NCBI Taxonomy" id="2801541"/>
    <lineage>
        <taxon>Viruses</taxon>
        <taxon>Duplodnaviria</taxon>
        <taxon>Heunggongvirae</taxon>
        <taxon>Peploviricota</taxon>
        <taxon>Herviviricetes</taxon>
        <taxon>Herpesvirales</taxon>
        <taxon>Orthoherpesviridae</taxon>
        <taxon>Gammaherpesvirinae</taxon>
    </lineage>
</organism>
<evidence type="ECO:0000256" key="3">
    <source>
        <dbReference type="ARBA" id="ARBA00022763"/>
    </source>
</evidence>
<proteinExistence type="inferred from homology"/>
<sequence>MTMDAWLCKFAWIDANISNAVKSEDLLVSAEWLDFLQLSPFLRHKLYTLLEHVRNLRKNAVIYPPEHLMMQWSYECKPENIKVVILGQDPYHRGQANGLAFSVDHGHQVPPSLHNIFTEVEATIAGFCPPNHGCLQKWAKRGVLLLNTVLTVEEGKPGSHADVGWSWFTNYIISSISDRLRHCVFMLWGCKAIDKACLIDDHNHLVLKARHPSPLAQRSRRTSQWPTFCGCGHFSAANKYLKEKGRGEIDWSLNP</sequence>
<dbReference type="InterPro" id="IPR018085">
    <property type="entry name" value="Ura-DNA_Glyclase_AS"/>
</dbReference>
<comment type="similarity">
    <text evidence="1">Belongs to the uracil-DNA glycosylase (UDG) superfamily. UNG family.</text>
</comment>
<reference evidence="8" key="1">
    <citation type="submission" date="2019-10" db="EMBL/GenBank/DDBJ databases">
        <title>Otarine herpesvirus 4 in Northern fur seal genital swab.</title>
        <authorList>
            <person name="Deming A.C."/>
            <person name="Wellehan J.F.X."/>
            <person name="Gulland F.M.D."/>
        </authorList>
    </citation>
    <scope>NUCLEOTIDE SEQUENCE</scope>
    <source>
        <strain evidence="8">Cu11-001</strain>
    </source>
</reference>
<protein>
    <submittedName>
        <fullName evidence="8">Uracil-DNA glycosylase</fullName>
    </submittedName>
</protein>
<dbReference type="NCBIfam" id="NF003592">
    <property type="entry name" value="PRK05254.1-5"/>
    <property type="match status" value="1"/>
</dbReference>
<evidence type="ECO:0000256" key="1">
    <source>
        <dbReference type="ARBA" id="ARBA00008184"/>
    </source>
</evidence>
<feature type="domain" description="Uracil-DNA glycosylase-like" evidence="7">
    <location>
        <begin position="73"/>
        <end position="229"/>
    </location>
</feature>